<organism evidence="1 2">
    <name type="scientific">Striga asiatica</name>
    <name type="common">Asiatic witchweed</name>
    <name type="synonym">Buchnera asiatica</name>
    <dbReference type="NCBI Taxonomy" id="4170"/>
    <lineage>
        <taxon>Eukaryota</taxon>
        <taxon>Viridiplantae</taxon>
        <taxon>Streptophyta</taxon>
        <taxon>Embryophyta</taxon>
        <taxon>Tracheophyta</taxon>
        <taxon>Spermatophyta</taxon>
        <taxon>Magnoliopsida</taxon>
        <taxon>eudicotyledons</taxon>
        <taxon>Gunneridae</taxon>
        <taxon>Pentapetalae</taxon>
        <taxon>asterids</taxon>
        <taxon>lamiids</taxon>
        <taxon>Lamiales</taxon>
        <taxon>Orobanchaceae</taxon>
        <taxon>Buchnereae</taxon>
        <taxon>Striga</taxon>
    </lineage>
</organism>
<protein>
    <submittedName>
        <fullName evidence="1">DNA polymerase delta catalytic subunit</fullName>
    </submittedName>
</protein>
<proteinExistence type="predicted"/>
<reference evidence="2" key="1">
    <citation type="journal article" date="2019" name="Curr. Biol.">
        <title>Genome Sequence of Striga asiatica Provides Insight into the Evolution of Plant Parasitism.</title>
        <authorList>
            <person name="Yoshida S."/>
            <person name="Kim S."/>
            <person name="Wafula E.K."/>
            <person name="Tanskanen J."/>
            <person name="Kim Y.M."/>
            <person name="Honaas L."/>
            <person name="Yang Z."/>
            <person name="Spallek T."/>
            <person name="Conn C.E."/>
            <person name="Ichihashi Y."/>
            <person name="Cheong K."/>
            <person name="Cui S."/>
            <person name="Der J.P."/>
            <person name="Gundlach H."/>
            <person name="Jiao Y."/>
            <person name="Hori C."/>
            <person name="Ishida J.K."/>
            <person name="Kasahara H."/>
            <person name="Kiba T."/>
            <person name="Kim M.S."/>
            <person name="Koo N."/>
            <person name="Laohavisit A."/>
            <person name="Lee Y.H."/>
            <person name="Lumba S."/>
            <person name="McCourt P."/>
            <person name="Mortimer J.C."/>
            <person name="Mutuku J.M."/>
            <person name="Nomura T."/>
            <person name="Sasaki-Sekimoto Y."/>
            <person name="Seto Y."/>
            <person name="Wang Y."/>
            <person name="Wakatake T."/>
            <person name="Sakakibara H."/>
            <person name="Demura T."/>
            <person name="Yamaguchi S."/>
            <person name="Yoneyama K."/>
            <person name="Manabe R.I."/>
            <person name="Nelson D.C."/>
            <person name="Schulman A.H."/>
            <person name="Timko M.P."/>
            <person name="dePamphilis C.W."/>
            <person name="Choi D."/>
            <person name="Shirasu K."/>
        </authorList>
    </citation>
    <scope>NUCLEOTIDE SEQUENCE [LARGE SCALE GENOMIC DNA]</scope>
    <source>
        <strain evidence="2">cv. UVA1</strain>
    </source>
</reference>
<dbReference type="AlphaFoldDB" id="A0A5A7Q189"/>
<sequence>MNLPVVCGIPDHRHDIHGQLLLISIDSKQRQPLPGVNNKGMNQRKLLTLSLSPFLLSEHIVFSDLTRVIKGPVFLIMCWIRDSSSRSPYLRLFAYLYPCMKPLQAKSKGYESTGGVFNTWSSTSPVIRRAARKQGFYTYVISLAAVYRAFSQSTSPHIDIKERSSVTRARVGGQQLL</sequence>
<dbReference type="Proteomes" id="UP000325081">
    <property type="component" value="Unassembled WGS sequence"/>
</dbReference>
<dbReference type="EMBL" id="BKCP01005461">
    <property type="protein sequence ID" value="GER38137.1"/>
    <property type="molecule type" value="Genomic_DNA"/>
</dbReference>
<evidence type="ECO:0000313" key="1">
    <source>
        <dbReference type="EMBL" id="GER38137.1"/>
    </source>
</evidence>
<keyword evidence="2" id="KW-1185">Reference proteome</keyword>
<evidence type="ECO:0000313" key="2">
    <source>
        <dbReference type="Proteomes" id="UP000325081"/>
    </source>
</evidence>
<name>A0A5A7Q189_STRAF</name>
<accession>A0A5A7Q189</accession>
<comment type="caution">
    <text evidence="1">The sequence shown here is derived from an EMBL/GenBank/DDBJ whole genome shotgun (WGS) entry which is preliminary data.</text>
</comment>
<gene>
    <name evidence="1" type="ORF">STAS_14582</name>
</gene>